<dbReference type="InterPro" id="IPR037407">
    <property type="entry name" value="MLP_fam"/>
</dbReference>
<organism evidence="2 3">
    <name type="scientific">Dactylosporangium fulvum</name>
    <dbReference type="NCBI Taxonomy" id="53359"/>
    <lineage>
        <taxon>Bacteria</taxon>
        <taxon>Bacillati</taxon>
        <taxon>Actinomycetota</taxon>
        <taxon>Actinomycetes</taxon>
        <taxon>Micromonosporales</taxon>
        <taxon>Micromonosporaceae</taxon>
        <taxon>Dactylosporangium</taxon>
    </lineage>
</organism>
<evidence type="ECO:0000259" key="1">
    <source>
        <dbReference type="SMART" id="SM00923"/>
    </source>
</evidence>
<proteinExistence type="predicted"/>
<dbReference type="InterPro" id="IPR038020">
    <property type="entry name" value="MbtH-like_sf"/>
</dbReference>
<dbReference type="InterPro" id="IPR005153">
    <property type="entry name" value="MbtH-like_dom"/>
</dbReference>
<dbReference type="PANTHER" id="PTHR38444:SF1">
    <property type="entry name" value="ENTEROBACTIN BIOSYNTHESIS PROTEIN YBDZ"/>
    <property type="match status" value="1"/>
</dbReference>
<evidence type="ECO:0000313" key="3">
    <source>
        <dbReference type="Proteomes" id="UP001059617"/>
    </source>
</evidence>
<dbReference type="Proteomes" id="UP001059617">
    <property type="component" value="Chromosome"/>
</dbReference>
<reference evidence="2" key="1">
    <citation type="submission" date="2021-04" db="EMBL/GenBank/DDBJ databases">
        <authorList>
            <person name="Hartkoorn R.C."/>
            <person name="Beaudoing E."/>
            <person name="Hot D."/>
        </authorList>
    </citation>
    <scope>NUCLEOTIDE SEQUENCE</scope>
    <source>
        <strain evidence="2">NRRL B-16292</strain>
    </source>
</reference>
<protein>
    <submittedName>
        <fullName evidence="2">MbtH family NRPS accessory protein</fullName>
    </submittedName>
</protein>
<feature type="domain" description="MbtH-like" evidence="1">
    <location>
        <begin position="1"/>
        <end position="51"/>
    </location>
</feature>
<gene>
    <name evidence="2" type="ORF">Dfulv_33850</name>
</gene>
<dbReference type="Gene3D" id="3.90.820.10">
    <property type="entry name" value="Structural Genomics, Unknown Function 30-nov-00 1gh9 Mol_id"/>
    <property type="match status" value="1"/>
</dbReference>
<dbReference type="PANTHER" id="PTHR38444">
    <property type="entry name" value="ENTEROBACTIN BIOSYNTHESIS PROTEIN YBDZ"/>
    <property type="match status" value="1"/>
</dbReference>
<name>A0ABY5VQW4_9ACTN</name>
<dbReference type="RefSeq" id="WP_259857881.1">
    <property type="nucleotide sequence ID" value="NZ_BAAAST010000016.1"/>
</dbReference>
<dbReference type="SUPFAM" id="SSF160582">
    <property type="entry name" value="MbtH-like"/>
    <property type="match status" value="1"/>
</dbReference>
<dbReference type="Pfam" id="PF03621">
    <property type="entry name" value="MbtH"/>
    <property type="match status" value="1"/>
</dbReference>
<evidence type="ECO:0000313" key="2">
    <source>
        <dbReference type="EMBL" id="UWP80123.1"/>
    </source>
</evidence>
<dbReference type="EMBL" id="CP073720">
    <property type="protein sequence ID" value="UWP80123.1"/>
    <property type="molecule type" value="Genomic_DNA"/>
</dbReference>
<sequence>MNGTTGPRRWAVLINDEGQYSLFPSELAVPGGWREAGFVGDQDECRRYVEEHWTDMRPASLRRVMDGGSGRGV</sequence>
<accession>A0ABY5VQW4</accession>
<reference evidence="2" key="2">
    <citation type="submission" date="2022-09" db="EMBL/GenBank/DDBJ databases">
        <title>Biosynthetic gene clusters of Dactylosporangioum fulvum.</title>
        <authorList>
            <person name="Caradec T."/>
        </authorList>
    </citation>
    <scope>NUCLEOTIDE SEQUENCE</scope>
    <source>
        <strain evidence="2">NRRL B-16292</strain>
    </source>
</reference>
<dbReference type="SMART" id="SM00923">
    <property type="entry name" value="MbtH"/>
    <property type="match status" value="1"/>
</dbReference>
<keyword evidence="3" id="KW-1185">Reference proteome</keyword>